<dbReference type="Proteomes" id="UP000632138">
    <property type="component" value="Unassembled WGS sequence"/>
</dbReference>
<sequence>MTPSEREEFQFNRIELFSQMESDWSLIDNYRANERFYLERLVATSRMLGRLDERLGDVDDA</sequence>
<protein>
    <submittedName>
        <fullName evidence="1">Uncharacterized protein</fullName>
    </submittedName>
</protein>
<keyword evidence="2" id="KW-1185">Reference proteome</keyword>
<reference evidence="1 2" key="1">
    <citation type="submission" date="2021-01" db="EMBL/GenBank/DDBJ databases">
        <title>Actinoplanes sp. nov. LDG1-06 isolated from lichen.</title>
        <authorList>
            <person name="Saeng-In P."/>
            <person name="Phongsopitanun W."/>
            <person name="Kanchanasin P."/>
            <person name="Yuki M."/>
            <person name="Kudo T."/>
            <person name="Ohkuma M."/>
            <person name="Tanasupawat S."/>
        </authorList>
    </citation>
    <scope>NUCLEOTIDE SEQUENCE [LARGE SCALE GENOMIC DNA]</scope>
    <source>
        <strain evidence="1 2">LDG1-06</strain>
    </source>
</reference>
<evidence type="ECO:0000313" key="1">
    <source>
        <dbReference type="EMBL" id="MBM2622225.1"/>
    </source>
</evidence>
<evidence type="ECO:0000313" key="2">
    <source>
        <dbReference type="Proteomes" id="UP000632138"/>
    </source>
</evidence>
<comment type="caution">
    <text evidence="1">The sequence shown here is derived from an EMBL/GenBank/DDBJ whole genome shotgun (WGS) entry which is preliminary data.</text>
</comment>
<dbReference type="RefSeq" id="WP_203382583.1">
    <property type="nucleotide sequence ID" value="NZ_JAENHP010000024.1"/>
</dbReference>
<name>A0ABS2AR18_9ACTN</name>
<dbReference type="EMBL" id="JAENHP010000024">
    <property type="protein sequence ID" value="MBM2622225.1"/>
    <property type="molecule type" value="Genomic_DNA"/>
</dbReference>
<organism evidence="1 2">
    <name type="scientific">Paractinoplanes ovalisporus</name>
    <dbReference type="NCBI Taxonomy" id="2810368"/>
    <lineage>
        <taxon>Bacteria</taxon>
        <taxon>Bacillati</taxon>
        <taxon>Actinomycetota</taxon>
        <taxon>Actinomycetes</taxon>
        <taxon>Micromonosporales</taxon>
        <taxon>Micromonosporaceae</taxon>
        <taxon>Paractinoplanes</taxon>
    </lineage>
</organism>
<accession>A0ABS2AR18</accession>
<proteinExistence type="predicted"/>
<gene>
    <name evidence="1" type="ORF">JIG36_42655</name>
</gene>